<dbReference type="PANTHER" id="PTHR24300:SF403">
    <property type="entry name" value="CYTOCHROME P450 306A1"/>
    <property type="match status" value="1"/>
</dbReference>
<sequence>MVDLLTLLGRDLFDQVFFAFITMIIIVAAYYDLRDKNYPPGAVGMPIFGYLPMLNQKTPYTTLKDLSAHYGKVFSIYLGSVYTVVISDVKLIREALNLDSFHEKPPLILANGVANGKGILMADSDRWKQHRFFLMSTLKTLSSTKGKSARVVLEDKIQSSLSDFMQDIKQTTGNAQDIRPALKHSIGSLMFDVVTGMRPKKGDPNWGKLQNTIPNQLSMMSITSSNNFVPLLKNFSKFTTAIGKLVKGKEEAGKLYEHCVEKFPNADSKDFQSIVEAYIAEAKRRDGKTDDSFSADQISQVLLDTLAMSWETTMDSIHWLIMYLAMYPEVQENIAREMEYVLGSNPEDITLEKCNKLTYTEAVMMEVWRHRPVLPMGLPHCATERTKIGNYWISEGTLVVPLIYAVHRDQRYWEKPDEFIPERHLNDDGSIRKSEYFIPFQTGQRACIGEEFAQWTVLLFLARVMNDFKISFPTGIKYNPDDLPDFCVTASPPSYRLILEARH</sequence>
<dbReference type="InterPro" id="IPR036396">
    <property type="entry name" value="Cyt_P450_sf"/>
</dbReference>
<evidence type="ECO:0000313" key="6">
    <source>
        <dbReference type="EMBL" id="CAL8081592.1"/>
    </source>
</evidence>
<dbReference type="EMBL" id="CAXLJM020000015">
    <property type="protein sequence ID" value="CAL8081592.1"/>
    <property type="molecule type" value="Genomic_DNA"/>
</dbReference>
<dbReference type="PANTHER" id="PTHR24300">
    <property type="entry name" value="CYTOCHROME P450 508A4-RELATED"/>
    <property type="match status" value="1"/>
</dbReference>
<keyword evidence="4" id="KW-0560">Oxidoreductase</keyword>
<evidence type="ECO:0000256" key="4">
    <source>
        <dbReference type="ARBA" id="ARBA00023033"/>
    </source>
</evidence>
<dbReference type="PRINTS" id="PR00463">
    <property type="entry name" value="EP450I"/>
</dbReference>
<dbReference type="InterPro" id="IPR002401">
    <property type="entry name" value="Cyt_P450_E_grp-I"/>
</dbReference>
<feature type="transmembrane region" description="Helical" evidence="5">
    <location>
        <begin position="12"/>
        <end position="31"/>
    </location>
</feature>
<reference evidence="6 7" key="1">
    <citation type="submission" date="2024-08" db="EMBL/GenBank/DDBJ databases">
        <authorList>
            <person name="Cucini C."/>
            <person name="Frati F."/>
        </authorList>
    </citation>
    <scope>NUCLEOTIDE SEQUENCE [LARGE SCALE GENOMIC DNA]</scope>
</reference>
<keyword evidence="4" id="KW-0503">Monooxygenase</keyword>
<keyword evidence="3" id="KW-0408">Iron</keyword>
<name>A0ABP1PXQ8_9HEXA</name>
<protein>
    <recommendedName>
        <fullName evidence="8">Cytochrome P450</fullName>
    </recommendedName>
</protein>
<keyword evidence="5" id="KW-1133">Transmembrane helix</keyword>
<comment type="similarity">
    <text evidence="1">Belongs to the cytochrome P450 family.</text>
</comment>
<dbReference type="SUPFAM" id="SSF48264">
    <property type="entry name" value="Cytochrome P450"/>
    <property type="match status" value="1"/>
</dbReference>
<dbReference type="Pfam" id="PF00067">
    <property type="entry name" value="p450"/>
    <property type="match status" value="1"/>
</dbReference>
<dbReference type="Proteomes" id="UP001642540">
    <property type="component" value="Unassembled WGS sequence"/>
</dbReference>
<evidence type="ECO:0000313" key="7">
    <source>
        <dbReference type="Proteomes" id="UP001642540"/>
    </source>
</evidence>
<evidence type="ECO:0000256" key="1">
    <source>
        <dbReference type="ARBA" id="ARBA00010617"/>
    </source>
</evidence>
<evidence type="ECO:0000256" key="2">
    <source>
        <dbReference type="ARBA" id="ARBA00022723"/>
    </source>
</evidence>
<evidence type="ECO:0000256" key="5">
    <source>
        <dbReference type="SAM" id="Phobius"/>
    </source>
</evidence>
<keyword evidence="2" id="KW-0479">Metal-binding</keyword>
<evidence type="ECO:0008006" key="8">
    <source>
        <dbReference type="Google" id="ProtNLM"/>
    </source>
</evidence>
<keyword evidence="5" id="KW-0812">Transmembrane</keyword>
<keyword evidence="5" id="KW-0472">Membrane</keyword>
<evidence type="ECO:0000256" key="3">
    <source>
        <dbReference type="ARBA" id="ARBA00023004"/>
    </source>
</evidence>
<dbReference type="PRINTS" id="PR00385">
    <property type="entry name" value="P450"/>
</dbReference>
<keyword evidence="7" id="KW-1185">Reference proteome</keyword>
<proteinExistence type="inferred from homology"/>
<comment type="caution">
    <text evidence="6">The sequence shown here is derived from an EMBL/GenBank/DDBJ whole genome shotgun (WGS) entry which is preliminary data.</text>
</comment>
<gene>
    <name evidence="6" type="ORF">ODALV1_LOCUS4965</name>
</gene>
<dbReference type="InterPro" id="IPR001128">
    <property type="entry name" value="Cyt_P450"/>
</dbReference>
<accession>A0ABP1PXQ8</accession>
<organism evidence="6 7">
    <name type="scientific">Orchesella dallaii</name>
    <dbReference type="NCBI Taxonomy" id="48710"/>
    <lineage>
        <taxon>Eukaryota</taxon>
        <taxon>Metazoa</taxon>
        <taxon>Ecdysozoa</taxon>
        <taxon>Arthropoda</taxon>
        <taxon>Hexapoda</taxon>
        <taxon>Collembola</taxon>
        <taxon>Entomobryomorpha</taxon>
        <taxon>Entomobryoidea</taxon>
        <taxon>Orchesellidae</taxon>
        <taxon>Orchesellinae</taxon>
        <taxon>Orchesella</taxon>
    </lineage>
</organism>
<dbReference type="InterPro" id="IPR050182">
    <property type="entry name" value="Cytochrome_P450_fam2"/>
</dbReference>
<dbReference type="Gene3D" id="1.10.630.10">
    <property type="entry name" value="Cytochrome P450"/>
    <property type="match status" value="1"/>
</dbReference>